<dbReference type="SUPFAM" id="SSF47699">
    <property type="entry name" value="Bifunctional inhibitor/lipid-transfer protein/seed storage 2S albumin"/>
    <property type="match status" value="1"/>
</dbReference>
<evidence type="ECO:0000256" key="4">
    <source>
        <dbReference type="SAM" id="Phobius"/>
    </source>
</evidence>
<comment type="similarity">
    <text evidence="1">Belongs to the 2S seed storage albumins family.</text>
</comment>
<accession>A0AAU9P2E0</accession>
<evidence type="ECO:0000313" key="5">
    <source>
        <dbReference type="EMBL" id="CAH1444446.1"/>
    </source>
</evidence>
<organism evidence="5 6">
    <name type="scientific">Lactuca virosa</name>
    <dbReference type="NCBI Taxonomy" id="75947"/>
    <lineage>
        <taxon>Eukaryota</taxon>
        <taxon>Viridiplantae</taxon>
        <taxon>Streptophyta</taxon>
        <taxon>Embryophyta</taxon>
        <taxon>Tracheophyta</taxon>
        <taxon>Spermatophyta</taxon>
        <taxon>Magnoliopsida</taxon>
        <taxon>eudicotyledons</taxon>
        <taxon>Gunneridae</taxon>
        <taxon>Pentapetalae</taxon>
        <taxon>asterids</taxon>
        <taxon>campanulids</taxon>
        <taxon>Asterales</taxon>
        <taxon>Asteraceae</taxon>
        <taxon>Cichorioideae</taxon>
        <taxon>Cichorieae</taxon>
        <taxon>Lactucinae</taxon>
        <taxon>Lactuca</taxon>
    </lineage>
</organism>
<sequence>MTLSPSPPILFSTCMPCKPTDSLYRATSYSLSIITTSRKKIVKDTTNTMAKLVILALAFTAIVAFAKVSAYTTTTITTIMEDVPSGSQSQSQGQRRHQIQGQQVSHCQMHITEGSSFEDDLIRMPVVRPKQQEPHLQLCCQQLRNVEEECQFEEINEAFEEA</sequence>
<keyword evidence="4" id="KW-0812">Transmembrane</keyword>
<evidence type="ECO:0000256" key="1">
    <source>
        <dbReference type="ARBA" id="ARBA00008262"/>
    </source>
</evidence>
<keyword evidence="4" id="KW-0472">Membrane</keyword>
<reference evidence="5 6" key="1">
    <citation type="submission" date="2022-01" db="EMBL/GenBank/DDBJ databases">
        <authorList>
            <person name="Xiong W."/>
            <person name="Schranz E."/>
        </authorList>
    </citation>
    <scope>NUCLEOTIDE SEQUENCE [LARGE SCALE GENOMIC DNA]</scope>
</reference>
<evidence type="ECO:0000256" key="3">
    <source>
        <dbReference type="ARBA" id="ARBA00023129"/>
    </source>
</evidence>
<dbReference type="InterPro" id="IPR036312">
    <property type="entry name" value="Bifun_inhib/LTP/seed_sf"/>
</dbReference>
<dbReference type="PANTHER" id="PTHR35496:SF4">
    <property type="entry name" value="2S SULFUR-RICH SEED STORAGE PROTEIN 2-LIKE"/>
    <property type="match status" value="1"/>
</dbReference>
<comment type="caution">
    <text evidence="5">The sequence shown here is derived from an EMBL/GenBank/DDBJ whole genome shotgun (WGS) entry which is preliminary data.</text>
</comment>
<dbReference type="AlphaFoldDB" id="A0AAU9P2E0"/>
<feature type="transmembrane region" description="Helical" evidence="4">
    <location>
        <begin position="48"/>
        <end position="66"/>
    </location>
</feature>
<dbReference type="PANTHER" id="PTHR35496">
    <property type="entry name" value="2S SEED STORAGE PROTEIN 1-RELATED"/>
    <property type="match status" value="1"/>
</dbReference>
<keyword evidence="3" id="KW-0708">Seed storage protein</keyword>
<dbReference type="Gene3D" id="1.10.110.10">
    <property type="entry name" value="Plant lipid-transfer and hydrophobic proteins"/>
    <property type="match status" value="1"/>
</dbReference>
<dbReference type="GO" id="GO:0045735">
    <property type="term" value="F:nutrient reservoir activity"/>
    <property type="evidence" value="ECO:0007669"/>
    <property type="project" value="UniProtKB-KW"/>
</dbReference>
<keyword evidence="6" id="KW-1185">Reference proteome</keyword>
<proteinExistence type="inferred from homology"/>
<keyword evidence="4" id="KW-1133">Transmembrane helix</keyword>
<gene>
    <name evidence="5" type="ORF">LVIROSA_LOCUS30273</name>
</gene>
<keyword evidence="2" id="KW-0758">Storage protein</keyword>
<evidence type="ECO:0000256" key="2">
    <source>
        <dbReference type="ARBA" id="ARBA00022761"/>
    </source>
</evidence>
<dbReference type="Proteomes" id="UP001157418">
    <property type="component" value="Unassembled WGS sequence"/>
</dbReference>
<dbReference type="InterPro" id="IPR000617">
    <property type="entry name" value="Napin/2SS/CON"/>
</dbReference>
<name>A0AAU9P2E0_9ASTR</name>
<evidence type="ECO:0000313" key="6">
    <source>
        <dbReference type="Proteomes" id="UP001157418"/>
    </source>
</evidence>
<protein>
    <submittedName>
        <fullName evidence="5">Uncharacterized protein</fullName>
    </submittedName>
</protein>
<dbReference type="EMBL" id="CAKMRJ010005523">
    <property type="protein sequence ID" value="CAH1444446.1"/>
    <property type="molecule type" value="Genomic_DNA"/>
</dbReference>